<keyword evidence="4" id="KW-0274">FAD</keyword>
<dbReference type="Gene3D" id="3.30.70.2740">
    <property type="match status" value="1"/>
</dbReference>
<protein>
    <recommendedName>
        <fullName evidence="7">D-lactate dehydrogenase (cytochrome)</fullName>
        <ecNumber evidence="7">1.1.2.4</ecNumber>
    </recommendedName>
</protein>
<dbReference type="Proteomes" id="UP000640485">
    <property type="component" value="Unassembled WGS sequence"/>
</dbReference>
<comment type="similarity">
    <text evidence="2">Belongs to the FAD-binding oxidoreductase/transferase type 4 family.</text>
</comment>
<dbReference type="Pfam" id="PF02913">
    <property type="entry name" value="FAD-oxidase_C"/>
    <property type="match status" value="1"/>
</dbReference>
<accession>A0A934W2M6</accession>
<organism evidence="9 10">
    <name type="scientific">Paracoccus caeni</name>
    <dbReference type="NCBI Taxonomy" id="657651"/>
    <lineage>
        <taxon>Bacteria</taxon>
        <taxon>Pseudomonadati</taxon>
        <taxon>Pseudomonadota</taxon>
        <taxon>Alphaproteobacteria</taxon>
        <taxon>Rhodobacterales</taxon>
        <taxon>Paracoccaceae</taxon>
        <taxon>Paracoccus</taxon>
    </lineage>
</organism>
<proteinExistence type="inferred from homology"/>
<dbReference type="GO" id="GO:0071949">
    <property type="term" value="F:FAD binding"/>
    <property type="evidence" value="ECO:0007669"/>
    <property type="project" value="InterPro"/>
</dbReference>
<dbReference type="FunFam" id="1.10.45.10:FF:000001">
    <property type="entry name" value="D-lactate dehydrogenase mitochondrial"/>
    <property type="match status" value="1"/>
</dbReference>
<dbReference type="Pfam" id="PF01565">
    <property type="entry name" value="FAD_binding_4"/>
    <property type="match status" value="1"/>
</dbReference>
<dbReference type="RefSeq" id="WP_200689147.1">
    <property type="nucleotide sequence ID" value="NZ_JAEPRQ010000010.1"/>
</dbReference>
<comment type="caution">
    <text evidence="9">The sequence shown here is derived from an EMBL/GenBank/DDBJ whole genome shotgun (WGS) entry which is preliminary data.</text>
</comment>
<dbReference type="GO" id="GO:1903457">
    <property type="term" value="P:lactate catabolic process"/>
    <property type="evidence" value="ECO:0007669"/>
    <property type="project" value="TreeGrafter"/>
</dbReference>
<evidence type="ECO:0000313" key="9">
    <source>
        <dbReference type="EMBL" id="MBK4217934.1"/>
    </source>
</evidence>
<keyword evidence="5" id="KW-0809">Transit peptide</keyword>
<keyword evidence="6" id="KW-0560">Oxidoreductase</keyword>
<dbReference type="InterPro" id="IPR036318">
    <property type="entry name" value="FAD-bd_PCMH-like_sf"/>
</dbReference>
<dbReference type="PANTHER" id="PTHR11748:SF111">
    <property type="entry name" value="D-LACTATE DEHYDROGENASE, MITOCHONDRIAL-RELATED"/>
    <property type="match status" value="1"/>
</dbReference>
<dbReference type="SUPFAM" id="SSF56176">
    <property type="entry name" value="FAD-binding/transporter-associated domain-like"/>
    <property type="match status" value="1"/>
</dbReference>
<evidence type="ECO:0000256" key="7">
    <source>
        <dbReference type="ARBA" id="ARBA00038897"/>
    </source>
</evidence>
<keyword evidence="3" id="KW-0285">Flavoprotein</keyword>
<dbReference type="InterPro" id="IPR016171">
    <property type="entry name" value="Vanillyl_alc_oxidase_C-sub2"/>
</dbReference>
<dbReference type="PROSITE" id="PS51387">
    <property type="entry name" value="FAD_PCMH"/>
    <property type="match status" value="1"/>
</dbReference>
<evidence type="ECO:0000256" key="5">
    <source>
        <dbReference type="ARBA" id="ARBA00022946"/>
    </source>
</evidence>
<evidence type="ECO:0000259" key="8">
    <source>
        <dbReference type="PROSITE" id="PS51387"/>
    </source>
</evidence>
<sequence>MSVRPILAPDPQVSLRPTSEAVAALVELLRGRLGDRVTTSVSDRHTHGHDESWHPGHPPDAVCYALSTDEVSFILSAARDARVPVIPYGAGSSLEGHVAALHGGISVDLSRMDKIVKVRAEDLDVTVQAGVTRQQLNIALRDTGLFFPVDPGAEATLGGMAATRASGTNAVRYGTMRENVISLTVVLSDGRVVRTASRARKSSSGYDLTRLFIGSEGTLGIITEVTLRLYGIPEAVSAAVCSFPDTEAAIRTAIETIQCGVPVARMEFLDDVAMRAVRDFTGMTHACTPTLFFEFHGSDGGVAEQAETVQALAVGNGGSGWHWAKDADERAALWRARHEFHYAMLAQRPGARIWGTDACVPISALAECIGETRQDTQGVSFPAAALGHVGDGNFHMSFLIDPEDPAELAQARELNERLIQRTLRLGGTCSGEHGIGMGKSKYLPAEHGVTAVDLMRGLKALLDPEGILNPGKVLPPL</sequence>
<reference evidence="9" key="1">
    <citation type="submission" date="2021-01" db="EMBL/GenBank/DDBJ databases">
        <title>Paracoccus amoyensis sp. nov., isolated from the surface seawater along the coast of Xiamen Island, China.</title>
        <authorList>
            <person name="Lyu L."/>
        </authorList>
    </citation>
    <scope>NUCLEOTIDE SEQUENCE</scope>
    <source>
        <strain evidence="9">MJ17</strain>
    </source>
</reference>
<evidence type="ECO:0000256" key="4">
    <source>
        <dbReference type="ARBA" id="ARBA00022827"/>
    </source>
</evidence>
<dbReference type="InterPro" id="IPR016166">
    <property type="entry name" value="FAD-bd_PCMH"/>
</dbReference>
<dbReference type="FunFam" id="3.30.465.10:FF:000016">
    <property type="entry name" value="probable D-lactate dehydrogenase, mitochondrial"/>
    <property type="match status" value="1"/>
</dbReference>
<dbReference type="AlphaFoldDB" id="A0A934W2M6"/>
<evidence type="ECO:0000256" key="6">
    <source>
        <dbReference type="ARBA" id="ARBA00023002"/>
    </source>
</evidence>
<dbReference type="SUPFAM" id="SSF55103">
    <property type="entry name" value="FAD-linked oxidases, C-terminal domain"/>
    <property type="match status" value="1"/>
</dbReference>
<dbReference type="InterPro" id="IPR016169">
    <property type="entry name" value="FAD-bd_PCMH_sub2"/>
</dbReference>
<dbReference type="Gene3D" id="3.30.465.10">
    <property type="match status" value="1"/>
</dbReference>
<dbReference type="InterPro" id="IPR004113">
    <property type="entry name" value="FAD-bd_oxidored_4_C"/>
</dbReference>
<comment type="cofactor">
    <cofactor evidence="1">
        <name>FAD</name>
        <dbReference type="ChEBI" id="CHEBI:57692"/>
    </cofactor>
</comment>
<dbReference type="InterPro" id="IPR006094">
    <property type="entry name" value="Oxid_FAD_bind_N"/>
</dbReference>
<dbReference type="GO" id="GO:0004458">
    <property type="term" value="F:D-lactate dehydrogenase (cytochrome) activity"/>
    <property type="evidence" value="ECO:0007669"/>
    <property type="project" value="UniProtKB-EC"/>
</dbReference>
<evidence type="ECO:0000256" key="3">
    <source>
        <dbReference type="ARBA" id="ARBA00022630"/>
    </source>
</evidence>
<name>A0A934W2M6_9RHOB</name>
<dbReference type="Gene3D" id="1.10.45.10">
    <property type="entry name" value="Vanillyl-alcohol Oxidase, Chain A, domain 4"/>
    <property type="match status" value="1"/>
</dbReference>
<evidence type="ECO:0000256" key="2">
    <source>
        <dbReference type="ARBA" id="ARBA00008000"/>
    </source>
</evidence>
<evidence type="ECO:0000256" key="1">
    <source>
        <dbReference type="ARBA" id="ARBA00001974"/>
    </source>
</evidence>
<dbReference type="EMBL" id="JAEPRQ010000010">
    <property type="protein sequence ID" value="MBK4217934.1"/>
    <property type="molecule type" value="Genomic_DNA"/>
</dbReference>
<gene>
    <name evidence="9" type="ORF">JJJ17_18550</name>
</gene>
<dbReference type="EC" id="1.1.2.4" evidence="7"/>
<dbReference type="GO" id="GO:0008720">
    <property type="term" value="F:D-lactate dehydrogenase (NAD+) activity"/>
    <property type="evidence" value="ECO:0007669"/>
    <property type="project" value="TreeGrafter"/>
</dbReference>
<feature type="domain" description="FAD-binding PCMH-type" evidence="8">
    <location>
        <begin position="55"/>
        <end position="232"/>
    </location>
</feature>
<dbReference type="FunFam" id="3.30.70.2740:FF:000001">
    <property type="entry name" value="D-lactate dehydrogenase mitochondrial"/>
    <property type="match status" value="1"/>
</dbReference>
<evidence type="ECO:0000313" key="10">
    <source>
        <dbReference type="Proteomes" id="UP000640485"/>
    </source>
</evidence>
<dbReference type="InterPro" id="IPR016164">
    <property type="entry name" value="FAD-linked_Oxase-like_C"/>
</dbReference>
<keyword evidence="10" id="KW-1185">Reference proteome</keyword>
<dbReference type="PANTHER" id="PTHR11748">
    <property type="entry name" value="D-LACTATE DEHYDROGENASE"/>
    <property type="match status" value="1"/>
</dbReference>